<sequence>MSGIAGSISKTEAVNFLARQGHGVLSLARENDGYGFPISVAYDAEQSRYIVHLAMADDSRKQAFVEASQAVTITSYDFDEDDQWQSAVVTGSLRPLSDEAVAKRAAAVFFSQAADADASVRRSSTGPKTRWYALEIDDVSGRKRTSGDEDVVLDHRPKNGFEDEVFTPTDNV</sequence>
<evidence type="ECO:0000256" key="1">
    <source>
        <dbReference type="SAM" id="MobiDB-lite"/>
    </source>
</evidence>
<organism evidence="2 3">
    <name type="scientific">Natribaculum luteum</name>
    <dbReference type="NCBI Taxonomy" id="1586232"/>
    <lineage>
        <taxon>Archaea</taxon>
        <taxon>Methanobacteriati</taxon>
        <taxon>Methanobacteriota</taxon>
        <taxon>Stenosarchaea group</taxon>
        <taxon>Halobacteria</taxon>
        <taxon>Halobacteriales</taxon>
        <taxon>Natrialbaceae</taxon>
        <taxon>Natribaculum</taxon>
    </lineage>
</organism>
<reference evidence="2 3" key="1">
    <citation type="journal article" date="2014" name="Int. J. Syst. Evol. Microbiol.">
        <title>Complete genome sequence of Corynebacterium casei LMG S-19264T (=DSM 44701T), isolated from a smear-ripened cheese.</title>
        <authorList>
            <consortium name="US DOE Joint Genome Institute (JGI-PGF)"/>
            <person name="Walter F."/>
            <person name="Albersmeier A."/>
            <person name="Kalinowski J."/>
            <person name="Ruckert C."/>
        </authorList>
    </citation>
    <scope>NUCLEOTIDE SEQUENCE [LARGE SCALE GENOMIC DNA]</scope>
    <source>
        <strain evidence="2 3">IBRC-M 10912</strain>
    </source>
</reference>
<dbReference type="Gene3D" id="2.30.110.10">
    <property type="entry name" value="Electron Transport, Fmn-binding Protein, Chain A"/>
    <property type="match status" value="1"/>
</dbReference>
<dbReference type="AlphaFoldDB" id="A0ABD5P4I5"/>
<comment type="caution">
    <text evidence="2">The sequence shown here is derived from an EMBL/GenBank/DDBJ whole genome shotgun (WGS) entry which is preliminary data.</text>
</comment>
<dbReference type="Proteomes" id="UP001595821">
    <property type="component" value="Unassembled WGS sequence"/>
</dbReference>
<dbReference type="SUPFAM" id="SSF50475">
    <property type="entry name" value="FMN-binding split barrel"/>
    <property type="match status" value="1"/>
</dbReference>
<evidence type="ECO:0000313" key="3">
    <source>
        <dbReference type="Proteomes" id="UP001595821"/>
    </source>
</evidence>
<dbReference type="GeneID" id="71855488"/>
<dbReference type="InterPro" id="IPR012349">
    <property type="entry name" value="Split_barrel_FMN-bd"/>
</dbReference>
<feature type="compositionally biased region" description="Basic and acidic residues" evidence="1">
    <location>
        <begin position="142"/>
        <end position="161"/>
    </location>
</feature>
<evidence type="ECO:0000313" key="2">
    <source>
        <dbReference type="EMBL" id="MFC4249101.1"/>
    </source>
</evidence>
<dbReference type="InterPro" id="IPR024747">
    <property type="entry name" value="Pyridox_Oxase-rel"/>
</dbReference>
<dbReference type="EMBL" id="JBHSDJ010000130">
    <property type="protein sequence ID" value="MFC4249101.1"/>
    <property type="molecule type" value="Genomic_DNA"/>
</dbReference>
<dbReference type="Pfam" id="PF12900">
    <property type="entry name" value="Pyridox_ox_2"/>
    <property type="match status" value="1"/>
</dbReference>
<proteinExistence type="predicted"/>
<protein>
    <submittedName>
        <fullName evidence="2">Pyridoxamine 5'-phosphate oxidase family protein</fullName>
    </submittedName>
</protein>
<name>A0ABD5P4I5_9EURY</name>
<feature type="region of interest" description="Disordered" evidence="1">
    <location>
        <begin position="142"/>
        <end position="172"/>
    </location>
</feature>
<dbReference type="RefSeq" id="WP_246969828.1">
    <property type="nucleotide sequence ID" value="NZ_CP095397.1"/>
</dbReference>
<gene>
    <name evidence="2" type="ORF">ACFOZ7_19580</name>
</gene>
<accession>A0ABD5P4I5</accession>